<evidence type="ECO:0000313" key="11">
    <source>
        <dbReference type="EMBL" id="MDQ0269112.1"/>
    </source>
</evidence>
<comment type="caution">
    <text evidence="11">The sequence shown here is derived from an EMBL/GenBank/DDBJ whole genome shotgun (WGS) entry which is preliminary data.</text>
</comment>
<proteinExistence type="predicted"/>
<feature type="transmembrane region" description="Helical" evidence="8">
    <location>
        <begin position="121"/>
        <end position="141"/>
    </location>
</feature>
<protein>
    <submittedName>
        <fullName evidence="11">Phosphoglycerol transferase MdoB-like AlkP superfamily enzyme</fullName>
    </submittedName>
</protein>
<dbReference type="InterPro" id="IPR000917">
    <property type="entry name" value="Sulfatase_N"/>
</dbReference>
<reference evidence="11 12" key="1">
    <citation type="submission" date="2023-07" db="EMBL/GenBank/DDBJ databases">
        <title>Genomic Encyclopedia of Type Strains, Phase IV (KMG-IV): sequencing the most valuable type-strain genomes for metagenomic binning, comparative biology and taxonomic classification.</title>
        <authorList>
            <person name="Goeker M."/>
        </authorList>
    </citation>
    <scope>NUCLEOTIDE SEQUENCE [LARGE SCALE GENOMIC DNA]</scope>
    <source>
        <strain evidence="11 12">DSM 23494</strain>
    </source>
</reference>
<feature type="domain" description="IPT/TIG" evidence="10">
    <location>
        <begin position="604"/>
        <end position="667"/>
    </location>
</feature>
<keyword evidence="7" id="KW-0175">Coiled coil</keyword>
<evidence type="ECO:0000256" key="6">
    <source>
        <dbReference type="ARBA" id="ARBA00023136"/>
    </source>
</evidence>
<dbReference type="CDD" id="cd16015">
    <property type="entry name" value="LTA_synthase"/>
    <property type="match status" value="1"/>
</dbReference>
<keyword evidence="4 8" id="KW-0812">Transmembrane</keyword>
<gene>
    <name evidence="11" type="ORF">J2S17_000982</name>
</gene>
<keyword evidence="3" id="KW-1003">Cell membrane</keyword>
<evidence type="ECO:0000256" key="3">
    <source>
        <dbReference type="ARBA" id="ARBA00022475"/>
    </source>
</evidence>
<evidence type="ECO:0000256" key="5">
    <source>
        <dbReference type="ARBA" id="ARBA00022989"/>
    </source>
</evidence>
<comment type="pathway">
    <text evidence="2">Cell wall biogenesis; lipoteichoic acid biosynthesis.</text>
</comment>
<feature type="transmembrane region" description="Helical" evidence="8">
    <location>
        <begin position="69"/>
        <end position="88"/>
    </location>
</feature>
<dbReference type="InterPro" id="IPR002909">
    <property type="entry name" value="IPT_dom"/>
</dbReference>
<dbReference type="PANTHER" id="PTHR47371:SF3">
    <property type="entry name" value="PHOSPHOGLYCEROL TRANSFERASE I"/>
    <property type="match status" value="1"/>
</dbReference>
<name>A0ABU0ACX7_9BACI</name>
<accession>A0ABU0ACX7</accession>
<dbReference type="Gene3D" id="3.40.720.10">
    <property type="entry name" value="Alkaline Phosphatase, subunit A"/>
    <property type="match status" value="1"/>
</dbReference>
<dbReference type="EMBL" id="JAUSUB010000003">
    <property type="protein sequence ID" value="MDQ0269112.1"/>
    <property type="molecule type" value="Genomic_DNA"/>
</dbReference>
<feature type="coiled-coil region" evidence="7">
    <location>
        <begin position="430"/>
        <end position="457"/>
    </location>
</feature>
<dbReference type="Pfam" id="PF01833">
    <property type="entry name" value="TIG"/>
    <property type="match status" value="1"/>
</dbReference>
<dbReference type="RefSeq" id="WP_307472422.1">
    <property type="nucleotide sequence ID" value="NZ_JAUSUB010000003.1"/>
</dbReference>
<sequence>MMDRRGFIKCVLWTFAMAAMAVMVVESIHRGSLFAMFGWVARYPTQAFYLFSLFLFGFGVLFVMKQRGFFVGTSFVLILFSVLAFASYTKERLRGDPLLPIDLLMVGEAKNMLQFFSAMSWWTWLFAVAGVILAMGVLIFIFRSLGKGRRTKWHYIIPAISFFLLLLLILVDFSHGNHPASEKENYHENGVVVSFIRNISGVKSEPPEGYSEDGFASLLKEWQPTEAASNRKPHIIMVMSEAFWDPTVMSQVEYNQDPLPNFHGLADQYSSGMLHVPVYGGSTANTEFEVLTGMSQQFLPAGAIAYKSHISKPLPALPQLLKMQGYETSVYHTYHNWFYERNTAYRWLGFDHFVSLEFFPNPVQDMMYYRDNEITDEILKKVKGSEDPQFIYAITMQNHGPYRTDAKKFYATMEAQRKEGALTADAKNILEFYADNLVEVDKELKRLVTELAEMGEDSIVVFFGDHLPLLGDDYQVYKEAGYFQSDQEYDDYMKMYSTPLLVWDPLQNEKEELQMSSPFLGAYLLEKAGLQGYYLTDYLNELRKKDQSLLLRTDFEKFGGLTTDERETYELLQYDLLSGGRQGLALADLQLAENKQYRLGLGDPQIDQVERTVYKGRQALLLKGSYFTTSSQVYINNQAADYTFINENEMVAFVPDKEAVKKVQLKIYDSEDTRLAESNEYKVE</sequence>
<evidence type="ECO:0000313" key="12">
    <source>
        <dbReference type="Proteomes" id="UP001238088"/>
    </source>
</evidence>
<evidence type="ECO:0000259" key="10">
    <source>
        <dbReference type="Pfam" id="PF01833"/>
    </source>
</evidence>
<feature type="transmembrane region" description="Helical" evidence="8">
    <location>
        <begin position="153"/>
        <end position="171"/>
    </location>
</feature>
<evidence type="ECO:0000256" key="2">
    <source>
        <dbReference type="ARBA" id="ARBA00004936"/>
    </source>
</evidence>
<dbReference type="PANTHER" id="PTHR47371">
    <property type="entry name" value="LIPOTEICHOIC ACID SYNTHASE"/>
    <property type="match status" value="1"/>
</dbReference>
<feature type="domain" description="Sulfatase N-terminal" evidence="9">
    <location>
        <begin position="233"/>
        <end position="517"/>
    </location>
</feature>
<dbReference type="InterPro" id="IPR014756">
    <property type="entry name" value="Ig_E-set"/>
</dbReference>
<dbReference type="InterPro" id="IPR013783">
    <property type="entry name" value="Ig-like_fold"/>
</dbReference>
<dbReference type="InterPro" id="IPR050448">
    <property type="entry name" value="OpgB/LTA_synthase_biosynth"/>
</dbReference>
<keyword evidence="6 8" id="KW-0472">Membrane</keyword>
<evidence type="ECO:0000256" key="8">
    <source>
        <dbReference type="SAM" id="Phobius"/>
    </source>
</evidence>
<dbReference type="Gene3D" id="2.60.40.10">
    <property type="entry name" value="Immunoglobulins"/>
    <property type="match status" value="1"/>
</dbReference>
<dbReference type="SUPFAM" id="SSF53649">
    <property type="entry name" value="Alkaline phosphatase-like"/>
    <property type="match status" value="1"/>
</dbReference>
<comment type="subcellular location">
    <subcellularLocation>
        <location evidence="1">Cell membrane</location>
        <topology evidence="1">Multi-pass membrane protein</topology>
    </subcellularLocation>
</comment>
<dbReference type="Pfam" id="PF00884">
    <property type="entry name" value="Sulfatase"/>
    <property type="match status" value="1"/>
</dbReference>
<dbReference type="SUPFAM" id="SSF81296">
    <property type="entry name" value="E set domains"/>
    <property type="match status" value="1"/>
</dbReference>
<dbReference type="Proteomes" id="UP001238088">
    <property type="component" value="Unassembled WGS sequence"/>
</dbReference>
<organism evidence="11 12">
    <name type="scientific">Cytobacillus purgationiresistens</name>
    <dbReference type="NCBI Taxonomy" id="863449"/>
    <lineage>
        <taxon>Bacteria</taxon>
        <taxon>Bacillati</taxon>
        <taxon>Bacillota</taxon>
        <taxon>Bacilli</taxon>
        <taxon>Bacillales</taxon>
        <taxon>Bacillaceae</taxon>
        <taxon>Cytobacillus</taxon>
    </lineage>
</organism>
<evidence type="ECO:0000259" key="9">
    <source>
        <dbReference type="Pfam" id="PF00884"/>
    </source>
</evidence>
<evidence type="ECO:0000256" key="4">
    <source>
        <dbReference type="ARBA" id="ARBA00022692"/>
    </source>
</evidence>
<evidence type="ECO:0000256" key="7">
    <source>
        <dbReference type="SAM" id="Coils"/>
    </source>
</evidence>
<evidence type="ECO:0000256" key="1">
    <source>
        <dbReference type="ARBA" id="ARBA00004651"/>
    </source>
</evidence>
<dbReference type="InterPro" id="IPR017850">
    <property type="entry name" value="Alkaline_phosphatase_core_sf"/>
</dbReference>
<keyword evidence="5 8" id="KW-1133">Transmembrane helix</keyword>
<feature type="transmembrane region" description="Helical" evidence="8">
    <location>
        <begin position="43"/>
        <end position="62"/>
    </location>
</feature>
<keyword evidence="12" id="KW-1185">Reference proteome</keyword>